<dbReference type="EMBL" id="RAZS01000005">
    <property type="protein sequence ID" value="RKN19205.1"/>
    <property type="molecule type" value="Genomic_DNA"/>
</dbReference>
<accession>A0A3A9YCB8</accession>
<keyword evidence="4" id="KW-1185">Reference proteome</keyword>
<evidence type="ECO:0000313" key="3">
    <source>
        <dbReference type="EMBL" id="RKN34921.1"/>
    </source>
</evidence>
<dbReference type="Proteomes" id="UP000271548">
    <property type="component" value="Unassembled WGS sequence"/>
</dbReference>
<dbReference type="EMBL" id="RAZT01000003">
    <property type="protein sequence ID" value="RKN34921.1"/>
    <property type="molecule type" value="Genomic_DNA"/>
</dbReference>
<name>A0A3A9YCB8_9ACTN</name>
<dbReference type="Proteomes" id="UP000275865">
    <property type="component" value="Unassembled WGS sequence"/>
</dbReference>
<evidence type="ECO:0000313" key="2">
    <source>
        <dbReference type="EMBL" id="RKN19205.1"/>
    </source>
</evidence>
<sequence>MALVAGLGVVLGAVLLVGGLRAPAPRRRSGIPAPRRRHADTVIPHQGPPDSYSWWDSTHHRWGGGWSGGGDSGGGGGGGDSGGGGGS</sequence>
<evidence type="ECO:0000313" key="5">
    <source>
        <dbReference type="Proteomes" id="UP000275865"/>
    </source>
</evidence>
<dbReference type="AlphaFoldDB" id="A0A3A9YCB8"/>
<protein>
    <submittedName>
        <fullName evidence="3">Uncharacterized protein</fullName>
    </submittedName>
</protein>
<proteinExistence type="predicted"/>
<gene>
    <name evidence="3" type="ORF">D7044_08415</name>
    <name evidence="2" type="ORF">D7147_16510</name>
</gene>
<comment type="caution">
    <text evidence="3">The sequence shown here is derived from an EMBL/GenBank/DDBJ whole genome shotgun (WGS) entry which is preliminary data.</text>
</comment>
<organism evidence="3 5">
    <name type="scientific">Micromonospora musae</name>
    <dbReference type="NCBI Taxonomy" id="1894970"/>
    <lineage>
        <taxon>Bacteria</taxon>
        <taxon>Bacillati</taxon>
        <taxon>Actinomycetota</taxon>
        <taxon>Actinomycetes</taxon>
        <taxon>Micromonosporales</taxon>
        <taxon>Micromonosporaceae</taxon>
        <taxon>Micromonospora</taxon>
    </lineage>
</organism>
<evidence type="ECO:0000313" key="4">
    <source>
        <dbReference type="Proteomes" id="UP000271548"/>
    </source>
</evidence>
<evidence type="ECO:0000256" key="1">
    <source>
        <dbReference type="SAM" id="MobiDB-lite"/>
    </source>
</evidence>
<feature type="compositionally biased region" description="Basic residues" evidence="1">
    <location>
        <begin position="24"/>
        <end position="38"/>
    </location>
</feature>
<feature type="compositionally biased region" description="Gly residues" evidence="1">
    <location>
        <begin position="63"/>
        <end position="87"/>
    </location>
</feature>
<feature type="region of interest" description="Disordered" evidence="1">
    <location>
        <begin position="23"/>
        <end position="87"/>
    </location>
</feature>
<reference evidence="4 5" key="1">
    <citation type="submission" date="2018-09" db="EMBL/GenBank/DDBJ databases">
        <title>Micromonospora sp. nov. MS1-9, isolated from a root of Musa sp.</title>
        <authorList>
            <person name="Kuncharoen N."/>
            <person name="Kudo T."/>
            <person name="Ohkuma M."/>
            <person name="Yuki M."/>
            <person name="Tanasupawat S."/>
        </authorList>
    </citation>
    <scope>NUCLEOTIDE SEQUENCE [LARGE SCALE GENOMIC DNA]</scope>
    <source>
        <strain evidence="3 5">MS1-9</strain>
        <strain evidence="2 4">NGC1-4</strain>
    </source>
</reference>